<dbReference type="InParanoid" id="B9S5G0"/>
<reference evidence="3" key="1">
    <citation type="journal article" date="2010" name="Nat. Biotechnol.">
        <title>Draft genome sequence of the oilseed species Ricinus communis.</title>
        <authorList>
            <person name="Chan A.P."/>
            <person name="Crabtree J."/>
            <person name="Zhao Q."/>
            <person name="Lorenzi H."/>
            <person name="Orvis J."/>
            <person name="Puiu D."/>
            <person name="Melake-Berhan A."/>
            <person name="Jones K.M."/>
            <person name="Redman J."/>
            <person name="Chen G."/>
            <person name="Cahoon E.B."/>
            <person name="Gedil M."/>
            <person name="Stanke M."/>
            <person name="Haas B.J."/>
            <person name="Wortman J.R."/>
            <person name="Fraser-Liggett C.M."/>
            <person name="Ravel J."/>
            <person name="Rabinowicz P.D."/>
        </authorList>
    </citation>
    <scope>NUCLEOTIDE SEQUENCE [LARGE SCALE GENOMIC DNA]</scope>
    <source>
        <strain evidence="3">cv. Hale</strain>
    </source>
</reference>
<dbReference type="AlphaFoldDB" id="B9S5G0"/>
<evidence type="ECO:0000313" key="3">
    <source>
        <dbReference type="Proteomes" id="UP000008311"/>
    </source>
</evidence>
<evidence type="ECO:0000313" key="2">
    <source>
        <dbReference type="EMBL" id="EEF41181.1"/>
    </source>
</evidence>
<gene>
    <name evidence="2" type="ORF">RCOM_1571510</name>
</gene>
<feature type="region of interest" description="Disordered" evidence="1">
    <location>
        <begin position="1"/>
        <end position="26"/>
    </location>
</feature>
<evidence type="ECO:0000256" key="1">
    <source>
        <dbReference type="SAM" id="MobiDB-lite"/>
    </source>
</evidence>
<dbReference type="Proteomes" id="UP000008311">
    <property type="component" value="Unassembled WGS sequence"/>
</dbReference>
<dbReference type="EMBL" id="EQ973873">
    <property type="protein sequence ID" value="EEF41181.1"/>
    <property type="molecule type" value="Genomic_DNA"/>
</dbReference>
<name>B9S5G0_RICCO</name>
<sequence length="64" mass="7362">MTVPRDRNHDDLVALDEPPTPSDRGSTKLLPWYSCHTYPHHSVVMSFLRPSLQFAQISFVWPLA</sequence>
<proteinExistence type="predicted"/>
<protein>
    <submittedName>
        <fullName evidence="2">Uncharacterized protein</fullName>
    </submittedName>
</protein>
<organism evidence="2 3">
    <name type="scientific">Ricinus communis</name>
    <name type="common">Castor bean</name>
    <dbReference type="NCBI Taxonomy" id="3988"/>
    <lineage>
        <taxon>Eukaryota</taxon>
        <taxon>Viridiplantae</taxon>
        <taxon>Streptophyta</taxon>
        <taxon>Embryophyta</taxon>
        <taxon>Tracheophyta</taxon>
        <taxon>Spermatophyta</taxon>
        <taxon>Magnoliopsida</taxon>
        <taxon>eudicotyledons</taxon>
        <taxon>Gunneridae</taxon>
        <taxon>Pentapetalae</taxon>
        <taxon>rosids</taxon>
        <taxon>fabids</taxon>
        <taxon>Malpighiales</taxon>
        <taxon>Euphorbiaceae</taxon>
        <taxon>Acalyphoideae</taxon>
        <taxon>Acalypheae</taxon>
        <taxon>Ricinus</taxon>
    </lineage>
</organism>
<accession>B9S5G0</accession>
<keyword evidence="3" id="KW-1185">Reference proteome</keyword>
<feature type="compositionally biased region" description="Basic and acidic residues" evidence="1">
    <location>
        <begin position="1"/>
        <end position="12"/>
    </location>
</feature>